<organism evidence="2">
    <name type="scientific">Trypanosoma vivax (strain Y486)</name>
    <dbReference type="NCBI Taxonomy" id="1055687"/>
    <lineage>
        <taxon>Eukaryota</taxon>
        <taxon>Discoba</taxon>
        <taxon>Euglenozoa</taxon>
        <taxon>Kinetoplastea</taxon>
        <taxon>Metakinetoplastina</taxon>
        <taxon>Trypanosomatida</taxon>
        <taxon>Trypanosomatidae</taxon>
        <taxon>Trypanosoma</taxon>
        <taxon>Duttonella</taxon>
    </lineage>
</organism>
<evidence type="ECO:0008006" key="3">
    <source>
        <dbReference type="Google" id="ProtNLM"/>
    </source>
</evidence>
<sequence length="258" mass="28415">MPFWNCFVVTKPEVDDKDLPLPKHRIYDDHGNLKPDVEQSMLNVDLGRGRTKPSAKKSITLTPKTRARILRSVGATPTAPPKGHKQATDASPDSPQPSKPRRGASPNTGVHDPSVAKVLYAPLAAKAPSTKRSQEMTPEKRGSSKRATTPKNTKGEKTPSRDELDELESVTSKTSRTSTKSRTSSKRSRSRSARKPKTPKSGSTAKRQRSPPSPTEATPTSKWTVEKLRSFAERKRIDITTCKTKAEMIARLKSRLDA</sequence>
<dbReference type="EMBL" id="HE573019">
    <property type="protein sequence ID" value="CCC47304.1"/>
    <property type="molecule type" value="Genomic_DNA"/>
</dbReference>
<accession>G0TTM3</accession>
<feature type="region of interest" description="Disordered" evidence="1">
    <location>
        <begin position="45"/>
        <end position="228"/>
    </location>
</feature>
<reference evidence="2" key="1">
    <citation type="journal article" date="2012" name="Proc. Natl. Acad. Sci. U.S.A.">
        <title>Antigenic diversity is generated by distinct evolutionary mechanisms in African trypanosome species.</title>
        <authorList>
            <person name="Jackson A.P."/>
            <person name="Berry A."/>
            <person name="Aslett M."/>
            <person name="Allison H.C."/>
            <person name="Burton P."/>
            <person name="Vavrova-Anderson J."/>
            <person name="Brown R."/>
            <person name="Browne H."/>
            <person name="Corton N."/>
            <person name="Hauser H."/>
            <person name="Gamble J."/>
            <person name="Gilderthorp R."/>
            <person name="Marcello L."/>
            <person name="McQuillan J."/>
            <person name="Otto T.D."/>
            <person name="Quail M.A."/>
            <person name="Sanders M.J."/>
            <person name="van Tonder A."/>
            <person name="Ginger M.L."/>
            <person name="Field M.C."/>
            <person name="Barry J.D."/>
            <person name="Hertz-Fowler C."/>
            <person name="Berriman M."/>
        </authorList>
    </citation>
    <scope>NUCLEOTIDE SEQUENCE</scope>
    <source>
        <strain evidence="2">Y486</strain>
    </source>
</reference>
<evidence type="ECO:0000313" key="2">
    <source>
        <dbReference type="EMBL" id="CCC47304.1"/>
    </source>
</evidence>
<feature type="compositionally biased region" description="Low complexity" evidence="1">
    <location>
        <begin position="171"/>
        <end position="182"/>
    </location>
</feature>
<feature type="compositionally biased region" description="Basic and acidic residues" evidence="1">
    <location>
        <begin position="132"/>
        <end position="142"/>
    </location>
</feature>
<name>G0TTM3_TRYVY</name>
<gene>
    <name evidence="2" type="ORF">TVY486_0304750</name>
</gene>
<feature type="compositionally biased region" description="Basic residues" evidence="1">
    <location>
        <begin position="183"/>
        <end position="198"/>
    </location>
</feature>
<dbReference type="OMA" id="CASQACA"/>
<proteinExistence type="predicted"/>
<protein>
    <recommendedName>
        <fullName evidence="3">SAP domain-containing protein</fullName>
    </recommendedName>
</protein>
<dbReference type="VEuPathDB" id="TriTrypDB:TvY486_0304750"/>
<evidence type="ECO:0000256" key="1">
    <source>
        <dbReference type="SAM" id="MobiDB-lite"/>
    </source>
</evidence>
<feature type="compositionally biased region" description="Basic and acidic residues" evidence="1">
    <location>
        <begin position="153"/>
        <end position="162"/>
    </location>
</feature>
<dbReference type="AlphaFoldDB" id="G0TTM3"/>